<evidence type="ECO:0000313" key="2">
    <source>
        <dbReference type="EMBL" id="GAA1914702.1"/>
    </source>
</evidence>
<feature type="chain" id="PRO_5045398500" evidence="1">
    <location>
        <begin position="22"/>
        <end position="346"/>
    </location>
</feature>
<protein>
    <submittedName>
        <fullName evidence="2">Uncharacterized protein</fullName>
    </submittedName>
</protein>
<feature type="signal peptide" evidence="1">
    <location>
        <begin position="1"/>
        <end position="21"/>
    </location>
</feature>
<keyword evidence="1" id="KW-0732">Signal</keyword>
<accession>A0ABP5AI42</accession>
<reference evidence="3" key="1">
    <citation type="journal article" date="2019" name="Int. J. Syst. Evol. Microbiol.">
        <title>The Global Catalogue of Microorganisms (GCM) 10K type strain sequencing project: providing services to taxonomists for standard genome sequencing and annotation.</title>
        <authorList>
            <consortium name="The Broad Institute Genomics Platform"/>
            <consortium name="The Broad Institute Genome Sequencing Center for Infectious Disease"/>
            <person name="Wu L."/>
            <person name="Ma J."/>
        </authorList>
    </citation>
    <scope>NUCLEOTIDE SEQUENCE [LARGE SCALE GENOMIC DNA]</scope>
    <source>
        <strain evidence="3">JCM 14900</strain>
    </source>
</reference>
<keyword evidence="3" id="KW-1185">Reference proteome</keyword>
<comment type="caution">
    <text evidence="2">The sequence shown here is derived from an EMBL/GenBank/DDBJ whole genome shotgun (WGS) entry which is preliminary data.</text>
</comment>
<evidence type="ECO:0000256" key="1">
    <source>
        <dbReference type="SAM" id="SignalP"/>
    </source>
</evidence>
<sequence length="346" mass="35443">MHHAWGALALTPLLFIAPTQASTCADAHAALLPGDWTGNGYRDLSAHTSATVIQADEQGVFDVRIDASGAVVGGAVEIVGGGDMASGIVEGFSSAQWSVVADLSGTGAALTATGTRTLEIGGAFDISGDDEYADFNGSHTEDLRGTFSPSQADCSFAWGSFAGLGVGDDISWVAQRTGATSSADETIDALRGVTDAANALLSEPYPDIDFLEVVTERLIVLNRLVTQSADCGGLPDGYAPGTPVAGFARDLLANALDRYLDAAVVGAYTAGDIVRITTLGLEAGAFDLPRCGGATIDGEIRATMLGKLRVALAERIGALEPGSAEYLAVVAALHQFGMADMLVVSE</sequence>
<dbReference type="EMBL" id="BAAAOF010000001">
    <property type="protein sequence ID" value="GAA1914702.1"/>
    <property type="molecule type" value="Genomic_DNA"/>
</dbReference>
<gene>
    <name evidence="2" type="ORF">GCM10009775_04090</name>
</gene>
<evidence type="ECO:0000313" key="3">
    <source>
        <dbReference type="Proteomes" id="UP001501343"/>
    </source>
</evidence>
<name>A0ABP5AI42_9MICO</name>
<organism evidence="2 3">
    <name type="scientific">Microbacterium aoyamense</name>
    <dbReference type="NCBI Taxonomy" id="344166"/>
    <lineage>
        <taxon>Bacteria</taxon>
        <taxon>Bacillati</taxon>
        <taxon>Actinomycetota</taxon>
        <taxon>Actinomycetes</taxon>
        <taxon>Micrococcales</taxon>
        <taxon>Microbacteriaceae</taxon>
        <taxon>Microbacterium</taxon>
    </lineage>
</organism>
<dbReference type="Proteomes" id="UP001501343">
    <property type="component" value="Unassembled WGS sequence"/>
</dbReference>
<proteinExistence type="predicted"/>